<name>A0A8K0NRZ7_9TREE</name>
<evidence type="ECO:0000313" key="9">
    <source>
        <dbReference type="EMBL" id="KAG7562295.1"/>
    </source>
</evidence>
<feature type="transmembrane region" description="Helical" evidence="7">
    <location>
        <begin position="63"/>
        <end position="81"/>
    </location>
</feature>
<feature type="transmembrane region" description="Helical" evidence="7">
    <location>
        <begin position="217"/>
        <end position="237"/>
    </location>
</feature>
<evidence type="ECO:0000256" key="2">
    <source>
        <dbReference type="ARBA" id="ARBA00022448"/>
    </source>
</evidence>
<feature type="compositionally biased region" description="Basic and acidic residues" evidence="6">
    <location>
        <begin position="528"/>
        <end position="544"/>
    </location>
</feature>
<dbReference type="InterPro" id="IPR020846">
    <property type="entry name" value="MFS_dom"/>
</dbReference>
<sequence>MATAQDPVEADTAASNRYSTGKVWLLMTVVIGLGLANAFGALGGTILLGPTIQEDFNMSTDELQWLGTSFYIPLGCFSLVTGKLADIFGGKRMCLLGMAIFTSCSVASGFVKSMEPLFVCRGLSGLGSAMASTAGYPIIADIFPEGNGRTLGLALYIAAWPTGVGLGTVCAGFVAYDDWRKYFYLHGGLCGAVILMVLIILPDQHPDHIDFLGQIDWVGNVLVTVGVFLLLYVLSMAPGATDGWGTPHMIVLLILAVLVLGAFVAWEYWIEKRGRTPPLLPLGVFTLDHGRVSILCLVAPFNFIGFSGFMLLTTLYFQEYLELSLRDTAQHFIPGPISGAFCNILIGFIAPRVRTQWILAVGVFVSGLSLLLFAAMPVGASYWGYTLFAMMFSVVGGDFAGSAGLIYITQMVRGPTSGMAGGLFNTVVQFGMSMGPCIATLIFRYTSEAHARPRSNLSYDDDAFPKDSYLYGLKRAAWGIAGMCFFAAALTPFALRGMGHPRDSRKAHVESIPPHEQPSVSASESLDEEKRIEYREALPELQKS</sequence>
<evidence type="ECO:0000256" key="6">
    <source>
        <dbReference type="SAM" id="MobiDB-lite"/>
    </source>
</evidence>
<dbReference type="InterPro" id="IPR036259">
    <property type="entry name" value="MFS_trans_sf"/>
</dbReference>
<keyword evidence="5 7" id="KW-0472">Membrane</keyword>
<feature type="transmembrane region" description="Helical" evidence="7">
    <location>
        <begin position="155"/>
        <end position="176"/>
    </location>
</feature>
<feature type="transmembrane region" description="Helical" evidence="7">
    <location>
        <begin position="357"/>
        <end position="376"/>
    </location>
</feature>
<keyword evidence="3 7" id="KW-0812">Transmembrane</keyword>
<feature type="transmembrane region" description="Helical" evidence="7">
    <location>
        <begin position="182"/>
        <end position="201"/>
    </location>
</feature>
<evidence type="ECO:0000256" key="5">
    <source>
        <dbReference type="ARBA" id="ARBA00023136"/>
    </source>
</evidence>
<accession>A0A8K0NRZ7</accession>
<feature type="transmembrane region" description="Helical" evidence="7">
    <location>
        <begin position="23"/>
        <end position="43"/>
    </location>
</feature>
<gene>
    <name evidence="9" type="ORF">FFLO_02283</name>
</gene>
<evidence type="ECO:0000313" key="10">
    <source>
        <dbReference type="Proteomes" id="UP000812966"/>
    </source>
</evidence>
<dbReference type="GO" id="GO:0022857">
    <property type="term" value="F:transmembrane transporter activity"/>
    <property type="evidence" value="ECO:0007669"/>
    <property type="project" value="InterPro"/>
</dbReference>
<dbReference type="SUPFAM" id="SSF103473">
    <property type="entry name" value="MFS general substrate transporter"/>
    <property type="match status" value="1"/>
</dbReference>
<dbReference type="EMBL" id="JABELV010000035">
    <property type="protein sequence ID" value="KAG7562295.1"/>
    <property type="molecule type" value="Genomic_DNA"/>
</dbReference>
<feature type="transmembrane region" description="Helical" evidence="7">
    <location>
        <begin position="291"/>
        <end position="312"/>
    </location>
</feature>
<feature type="domain" description="Major facilitator superfamily (MFS) profile" evidence="8">
    <location>
        <begin position="24"/>
        <end position="499"/>
    </location>
</feature>
<evidence type="ECO:0000256" key="1">
    <source>
        <dbReference type="ARBA" id="ARBA00004141"/>
    </source>
</evidence>
<protein>
    <recommendedName>
        <fullName evidence="8">Major facilitator superfamily (MFS) profile domain-containing protein</fullName>
    </recommendedName>
</protein>
<evidence type="ECO:0000256" key="7">
    <source>
        <dbReference type="SAM" id="Phobius"/>
    </source>
</evidence>
<proteinExistence type="predicted"/>
<feature type="region of interest" description="Disordered" evidence="6">
    <location>
        <begin position="504"/>
        <end position="544"/>
    </location>
</feature>
<feature type="transmembrane region" description="Helical" evidence="7">
    <location>
        <begin position="476"/>
        <end position="495"/>
    </location>
</feature>
<dbReference type="GO" id="GO:0016020">
    <property type="term" value="C:membrane"/>
    <property type="evidence" value="ECO:0007669"/>
    <property type="project" value="UniProtKB-SubCell"/>
</dbReference>
<keyword evidence="2" id="KW-0813">Transport</keyword>
<dbReference type="Proteomes" id="UP000812966">
    <property type="component" value="Unassembled WGS sequence"/>
</dbReference>
<organism evidence="9 10">
    <name type="scientific">Filobasidium floriforme</name>
    <dbReference type="NCBI Taxonomy" id="5210"/>
    <lineage>
        <taxon>Eukaryota</taxon>
        <taxon>Fungi</taxon>
        <taxon>Dikarya</taxon>
        <taxon>Basidiomycota</taxon>
        <taxon>Agaricomycotina</taxon>
        <taxon>Tremellomycetes</taxon>
        <taxon>Filobasidiales</taxon>
        <taxon>Filobasidiaceae</taxon>
        <taxon>Filobasidium</taxon>
    </lineage>
</organism>
<dbReference type="Gene3D" id="1.20.1720.10">
    <property type="entry name" value="Multidrug resistance protein D"/>
    <property type="match status" value="1"/>
</dbReference>
<feature type="transmembrane region" description="Helical" evidence="7">
    <location>
        <begin position="382"/>
        <end position="408"/>
    </location>
</feature>
<dbReference type="Gene3D" id="1.20.1250.20">
    <property type="entry name" value="MFS general substrate transporter like domains"/>
    <property type="match status" value="1"/>
</dbReference>
<dbReference type="PROSITE" id="PS50850">
    <property type="entry name" value="MFS"/>
    <property type="match status" value="1"/>
</dbReference>
<comment type="subcellular location">
    <subcellularLocation>
        <location evidence="1">Membrane</location>
        <topology evidence="1">Multi-pass membrane protein</topology>
    </subcellularLocation>
</comment>
<keyword evidence="4 7" id="KW-1133">Transmembrane helix</keyword>
<evidence type="ECO:0000256" key="3">
    <source>
        <dbReference type="ARBA" id="ARBA00022692"/>
    </source>
</evidence>
<keyword evidence="10" id="KW-1185">Reference proteome</keyword>
<comment type="caution">
    <text evidence="9">The sequence shown here is derived from an EMBL/GenBank/DDBJ whole genome shotgun (WGS) entry which is preliminary data.</text>
</comment>
<dbReference type="InterPro" id="IPR011701">
    <property type="entry name" value="MFS"/>
</dbReference>
<dbReference type="AlphaFoldDB" id="A0A8K0NRZ7"/>
<feature type="transmembrane region" description="Helical" evidence="7">
    <location>
        <begin position="123"/>
        <end position="143"/>
    </location>
</feature>
<dbReference type="PANTHER" id="PTHR42718">
    <property type="entry name" value="MAJOR FACILITATOR SUPERFAMILY MULTIDRUG TRANSPORTER MFSC"/>
    <property type="match status" value="1"/>
</dbReference>
<dbReference type="Pfam" id="PF07690">
    <property type="entry name" value="MFS_1"/>
    <property type="match status" value="1"/>
</dbReference>
<reference evidence="9" key="1">
    <citation type="submission" date="2020-04" db="EMBL/GenBank/DDBJ databases">
        <title>Analysis of mating type loci in Filobasidium floriforme.</title>
        <authorList>
            <person name="Nowrousian M."/>
        </authorList>
    </citation>
    <scope>NUCLEOTIDE SEQUENCE</scope>
    <source>
        <strain evidence="9">CBS 6242</strain>
    </source>
</reference>
<feature type="transmembrane region" description="Helical" evidence="7">
    <location>
        <begin position="249"/>
        <end position="270"/>
    </location>
</feature>
<feature type="transmembrane region" description="Helical" evidence="7">
    <location>
        <begin position="420"/>
        <end position="443"/>
    </location>
</feature>
<evidence type="ECO:0000256" key="4">
    <source>
        <dbReference type="ARBA" id="ARBA00022989"/>
    </source>
</evidence>
<dbReference type="PANTHER" id="PTHR42718:SF9">
    <property type="entry name" value="MAJOR FACILITATOR SUPERFAMILY MULTIDRUG TRANSPORTER MFSC"/>
    <property type="match status" value="1"/>
</dbReference>
<evidence type="ECO:0000259" key="8">
    <source>
        <dbReference type="PROSITE" id="PS50850"/>
    </source>
</evidence>